<organism evidence="2 3">
    <name type="scientific">Undibacterium luofuense</name>
    <dbReference type="NCBI Taxonomy" id="2828733"/>
    <lineage>
        <taxon>Bacteria</taxon>
        <taxon>Pseudomonadati</taxon>
        <taxon>Pseudomonadota</taxon>
        <taxon>Betaproteobacteria</taxon>
        <taxon>Burkholderiales</taxon>
        <taxon>Oxalobacteraceae</taxon>
        <taxon>Undibacterium</taxon>
    </lineage>
</organism>
<keyword evidence="3" id="KW-1185">Reference proteome</keyword>
<evidence type="ECO:0008006" key="4">
    <source>
        <dbReference type="Google" id="ProtNLM"/>
    </source>
</evidence>
<dbReference type="EMBL" id="JAGSPN010000013">
    <property type="protein sequence ID" value="MBR7783617.1"/>
    <property type="molecule type" value="Genomic_DNA"/>
</dbReference>
<name>A0A941DM20_9BURK</name>
<dbReference type="AlphaFoldDB" id="A0A941DM20"/>
<reference evidence="2" key="1">
    <citation type="submission" date="2021-04" db="EMBL/GenBank/DDBJ databases">
        <title>novel species isolated from subtropical streams in China.</title>
        <authorList>
            <person name="Lu H."/>
        </authorList>
    </citation>
    <scope>NUCLEOTIDE SEQUENCE</scope>
    <source>
        <strain evidence="2">LFS511W</strain>
    </source>
</reference>
<keyword evidence="1" id="KW-0472">Membrane</keyword>
<dbReference type="RefSeq" id="WP_212688889.1">
    <property type="nucleotide sequence ID" value="NZ_JAGSPN010000013.1"/>
</dbReference>
<evidence type="ECO:0000313" key="3">
    <source>
        <dbReference type="Proteomes" id="UP000680067"/>
    </source>
</evidence>
<dbReference type="Proteomes" id="UP000680067">
    <property type="component" value="Unassembled WGS sequence"/>
</dbReference>
<keyword evidence="1" id="KW-0812">Transmembrane</keyword>
<gene>
    <name evidence="2" type="ORF">KDM89_15840</name>
</gene>
<dbReference type="Pfam" id="PF11162">
    <property type="entry name" value="DUF2946"/>
    <property type="match status" value="1"/>
</dbReference>
<feature type="transmembrane region" description="Helical" evidence="1">
    <location>
        <begin position="12"/>
        <end position="34"/>
    </location>
</feature>
<evidence type="ECO:0000256" key="1">
    <source>
        <dbReference type="SAM" id="Phobius"/>
    </source>
</evidence>
<accession>A0A941DM20</accession>
<evidence type="ECO:0000313" key="2">
    <source>
        <dbReference type="EMBL" id="MBR7783617.1"/>
    </source>
</evidence>
<protein>
    <recommendedName>
        <fullName evidence="4">DUF2946 domain-containing protein</fullName>
    </recommendedName>
</protein>
<proteinExistence type="predicted"/>
<sequence length="159" mass="16591">MQTHALHRQRWLAAMIALAIMLQACLPSLGFALMHTQSQRMAAIASVTQVICGSGGSRIVNVAVQSDAGSAGKPEAAVSSVAVKTMTSAPSENAAHESPDKHASPCPFCQTAAAPPALPAAESCVLLLPRLGESWPDLFYHAASPLFQWAVPLSRAPPL</sequence>
<keyword evidence="1" id="KW-1133">Transmembrane helix</keyword>
<dbReference type="InterPro" id="IPR021333">
    <property type="entry name" value="DUF2946"/>
</dbReference>
<comment type="caution">
    <text evidence="2">The sequence shown here is derived from an EMBL/GenBank/DDBJ whole genome shotgun (WGS) entry which is preliminary data.</text>
</comment>